<dbReference type="InterPro" id="IPR003607">
    <property type="entry name" value="HD/PDEase_dom"/>
</dbReference>
<dbReference type="SMART" id="SM00091">
    <property type="entry name" value="PAS"/>
    <property type="match status" value="1"/>
</dbReference>
<dbReference type="InterPro" id="IPR029787">
    <property type="entry name" value="Nucleotide_cyclase"/>
</dbReference>
<dbReference type="PROSITE" id="PS51832">
    <property type="entry name" value="HD_GYP"/>
    <property type="match status" value="1"/>
</dbReference>
<feature type="domain" description="PAS" evidence="2">
    <location>
        <begin position="209"/>
        <end position="265"/>
    </location>
</feature>
<evidence type="ECO:0000256" key="1">
    <source>
        <dbReference type="SAM" id="Coils"/>
    </source>
</evidence>
<dbReference type="Pfam" id="PF08447">
    <property type="entry name" value="PAS_3"/>
    <property type="match status" value="1"/>
</dbReference>
<dbReference type="PROSITE" id="PS50887">
    <property type="entry name" value="GGDEF"/>
    <property type="match status" value="1"/>
</dbReference>
<dbReference type="SMART" id="SM00086">
    <property type="entry name" value="PAC"/>
    <property type="match status" value="2"/>
</dbReference>
<dbReference type="EMBL" id="WBZB01000013">
    <property type="protein sequence ID" value="KAB3531559.1"/>
    <property type="molecule type" value="Genomic_DNA"/>
</dbReference>
<evidence type="ECO:0000259" key="2">
    <source>
        <dbReference type="PROSITE" id="PS50112"/>
    </source>
</evidence>
<name>A0A833HQ79_9FIRM</name>
<evidence type="ECO:0000259" key="4">
    <source>
        <dbReference type="PROSITE" id="PS50887"/>
    </source>
</evidence>
<dbReference type="PROSITE" id="PS50112">
    <property type="entry name" value="PAS"/>
    <property type="match status" value="1"/>
</dbReference>
<dbReference type="InterPro" id="IPR037522">
    <property type="entry name" value="HD_GYP_dom"/>
</dbReference>
<dbReference type="Gene3D" id="3.30.70.270">
    <property type="match status" value="1"/>
</dbReference>
<dbReference type="NCBIfam" id="TIGR00229">
    <property type="entry name" value="sensory_box"/>
    <property type="match status" value="1"/>
</dbReference>
<sequence length="664" mass="76555">MEESQDKVNSYDFKKEIDDLSKVLQLIPEYNFNYRFPIDEKDHLFTLKEVLNYILDSMLISIKKSSASLEQLSISNKELEKAYKIIEKSDIVVFEWTLTLDIPTKFVTNNISRFGYTPEDFYTGELKDYWNFLYKEDVEKTKERVYHARKMGMDEFKHSYRVICKNKEIRWVEEWLILERDESGLPVSEKGILRDITQQKVLADKLKESEERYRSLYENAAAVIYTYSLDGYITSANNACLKLLGYSREELIGKHIEELIVHTSDEVPSYINYAVDNLEKPIEIDVMNKHHEKIVLETYNSLIYKDGSPYEIQGVAQNITSRKRAEEKIVHMSYHDKLTGLFNRAYFDEIIKALDEEEAYPLTIIIGDINGLKLANDAFGHKAGDELLKKIADILLMACRKNDIITRLGGDEFTIVLPNTDELVAKRICDRIRDLCKRDKSSVIQPSIALGYASKTSKNCTLDMLIKEADDRMYKNKLNESKSIRSSIISSLQATLEEKTFETKEHGERIKVLSLKLGKEIGLSDNQLDELSLAAVMHDIGKIGIPDSILSKAGDLTEEEWKIMKRHTEIGYQILMSSTNMVTIGEYVLAHHERWDGMGYPRGLKGPEIPVISRIITLIDAYDVMLHNRPYSPCKTKEEAIEEIKRCTGSQFDPQLVETFLKII</sequence>
<dbReference type="PROSITE" id="PS50113">
    <property type="entry name" value="PAC"/>
    <property type="match status" value="1"/>
</dbReference>
<dbReference type="Gene3D" id="1.10.3210.10">
    <property type="entry name" value="Hypothetical protein af1432"/>
    <property type="match status" value="1"/>
</dbReference>
<dbReference type="OrthoDB" id="9804747at2"/>
<proteinExistence type="predicted"/>
<dbReference type="AlphaFoldDB" id="A0A833HQ79"/>
<dbReference type="InterPro" id="IPR000160">
    <property type="entry name" value="GGDEF_dom"/>
</dbReference>
<feature type="domain" description="HD-GYP" evidence="5">
    <location>
        <begin position="481"/>
        <end position="664"/>
    </location>
</feature>
<dbReference type="InterPro" id="IPR001610">
    <property type="entry name" value="PAC"/>
</dbReference>
<dbReference type="SUPFAM" id="SSF55073">
    <property type="entry name" value="Nucleotide cyclase"/>
    <property type="match status" value="1"/>
</dbReference>
<dbReference type="InterPro" id="IPR000014">
    <property type="entry name" value="PAS"/>
</dbReference>
<evidence type="ECO:0000313" key="7">
    <source>
        <dbReference type="Proteomes" id="UP000465601"/>
    </source>
</evidence>
<dbReference type="InterPro" id="IPR052020">
    <property type="entry name" value="Cyclic_di-GMP/3'3'-cGAMP_PDE"/>
</dbReference>
<keyword evidence="1" id="KW-0175">Coiled coil</keyword>
<dbReference type="InterPro" id="IPR000700">
    <property type="entry name" value="PAS-assoc_C"/>
</dbReference>
<organism evidence="6 7">
    <name type="scientific">Alkaliphilus serpentinus</name>
    <dbReference type="NCBI Taxonomy" id="1482731"/>
    <lineage>
        <taxon>Bacteria</taxon>
        <taxon>Bacillati</taxon>
        <taxon>Bacillota</taxon>
        <taxon>Clostridia</taxon>
        <taxon>Peptostreptococcales</taxon>
        <taxon>Natronincolaceae</taxon>
        <taxon>Alkaliphilus</taxon>
    </lineage>
</organism>
<dbReference type="Pfam" id="PF00990">
    <property type="entry name" value="GGDEF"/>
    <property type="match status" value="1"/>
</dbReference>
<feature type="coiled-coil region" evidence="1">
    <location>
        <begin position="62"/>
        <end position="89"/>
    </location>
</feature>
<evidence type="ECO:0000259" key="3">
    <source>
        <dbReference type="PROSITE" id="PS50113"/>
    </source>
</evidence>
<dbReference type="InterPro" id="IPR013655">
    <property type="entry name" value="PAS_fold_3"/>
</dbReference>
<dbReference type="SMART" id="SM00471">
    <property type="entry name" value="HDc"/>
    <property type="match status" value="1"/>
</dbReference>
<dbReference type="SUPFAM" id="SSF55785">
    <property type="entry name" value="PYP-like sensor domain (PAS domain)"/>
    <property type="match status" value="2"/>
</dbReference>
<dbReference type="InterPro" id="IPR043128">
    <property type="entry name" value="Rev_trsase/Diguanyl_cyclase"/>
</dbReference>
<dbReference type="InterPro" id="IPR035965">
    <property type="entry name" value="PAS-like_dom_sf"/>
</dbReference>
<dbReference type="Pfam" id="PF13487">
    <property type="entry name" value="HD_5"/>
    <property type="match status" value="1"/>
</dbReference>
<feature type="domain" description="PAC" evidence="3">
    <location>
        <begin position="156"/>
        <end position="208"/>
    </location>
</feature>
<accession>A0A833HQ79</accession>
<protein>
    <submittedName>
        <fullName evidence="6">Diguanylate cyclase</fullName>
    </submittedName>
</protein>
<dbReference type="Proteomes" id="UP000465601">
    <property type="component" value="Unassembled WGS sequence"/>
</dbReference>
<keyword evidence="7" id="KW-1185">Reference proteome</keyword>
<reference evidence="6 7" key="1">
    <citation type="submission" date="2019-10" db="EMBL/GenBank/DDBJ databases">
        <title>Alkaliphilus serpentinus sp. nov. and Alkaliphilus pronyensis sp. nov., two novel anaerobic alkaliphilic species isolated from the serpentinized-hosted hydrothermal field of the Prony Bay (New Caledonia).</title>
        <authorList>
            <person name="Postec A."/>
        </authorList>
    </citation>
    <scope>NUCLEOTIDE SEQUENCE [LARGE SCALE GENOMIC DNA]</scope>
    <source>
        <strain evidence="6 7">LacT</strain>
    </source>
</reference>
<dbReference type="PANTHER" id="PTHR45228">
    <property type="entry name" value="CYCLIC DI-GMP PHOSPHODIESTERASE TM_0186-RELATED"/>
    <property type="match status" value="1"/>
</dbReference>
<feature type="domain" description="GGDEF" evidence="4">
    <location>
        <begin position="360"/>
        <end position="490"/>
    </location>
</feature>
<dbReference type="PANTHER" id="PTHR45228:SF1">
    <property type="entry name" value="CYCLIC DI-GMP PHOSPHODIESTERASE TM_0186"/>
    <property type="match status" value="1"/>
</dbReference>
<dbReference type="SMART" id="SM00267">
    <property type="entry name" value="GGDEF"/>
    <property type="match status" value="1"/>
</dbReference>
<comment type="caution">
    <text evidence="6">The sequence shown here is derived from an EMBL/GenBank/DDBJ whole genome shotgun (WGS) entry which is preliminary data.</text>
</comment>
<dbReference type="RefSeq" id="WP_151865287.1">
    <property type="nucleotide sequence ID" value="NZ_WBZB01000013.1"/>
</dbReference>
<dbReference type="Gene3D" id="3.30.450.20">
    <property type="entry name" value="PAS domain"/>
    <property type="match status" value="2"/>
</dbReference>
<gene>
    <name evidence="6" type="ORF">F8153_05130</name>
</gene>
<dbReference type="CDD" id="cd01949">
    <property type="entry name" value="GGDEF"/>
    <property type="match status" value="1"/>
</dbReference>
<dbReference type="InterPro" id="IPR013767">
    <property type="entry name" value="PAS_fold"/>
</dbReference>
<evidence type="ECO:0000313" key="6">
    <source>
        <dbReference type="EMBL" id="KAB3531559.1"/>
    </source>
</evidence>
<dbReference type="CDD" id="cd00130">
    <property type="entry name" value="PAS"/>
    <property type="match status" value="2"/>
</dbReference>
<dbReference type="Pfam" id="PF00989">
    <property type="entry name" value="PAS"/>
    <property type="match status" value="1"/>
</dbReference>
<dbReference type="SUPFAM" id="SSF109604">
    <property type="entry name" value="HD-domain/PDEase-like"/>
    <property type="match status" value="1"/>
</dbReference>
<evidence type="ECO:0000259" key="5">
    <source>
        <dbReference type="PROSITE" id="PS51832"/>
    </source>
</evidence>
<dbReference type="CDD" id="cd00077">
    <property type="entry name" value="HDc"/>
    <property type="match status" value="1"/>
</dbReference>
<dbReference type="NCBIfam" id="TIGR00254">
    <property type="entry name" value="GGDEF"/>
    <property type="match status" value="1"/>
</dbReference>